<accession>A0ABX4WKN4</accession>
<evidence type="ECO:0000313" key="1">
    <source>
        <dbReference type="EMBL" id="PNJ96316.1"/>
    </source>
</evidence>
<evidence type="ECO:0000313" key="2">
    <source>
        <dbReference type="Proteomes" id="UP000236284"/>
    </source>
</evidence>
<dbReference type="PANTHER" id="PTHR36455">
    <property type="match status" value="1"/>
</dbReference>
<dbReference type="Pfam" id="PF05717">
    <property type="entry name" value="TnpB_IS66"/>
    <property type="match status" value="1"/>
</dbReference>
<organism evidence="1 2">
    <name type="scientific">Cylindrospermopsis raciborskii C07</name>
    <dbReference type="NCBI Taxonomy" id="2014886"/>
    <lineage>
        <taxon>Bacteria</taxon>
        <taxon>Bacillati</taxon>
        <taxon>Cyanobacteriota</taxon>
        <taxon>Cyanophyceae</taxon>
        <taxon>Nostocales</taxon>
        <taxon>Aphanizomenonaceae</taxon>
        <taxon>Cylindrospermopsis</taxon>
    </lineage>
</organism>
<reference evidence="1 2" key="1">
    <citation type="submission" date="2017-06" db="EMBL/GenBank/DDBJ databases">
        <title>Genome variation in co-occurring toxic Cylindrospermopsis raciborskii strains determines phenotypic plasticity.</title>
        <authorList>
            <person name="Willis A."/>
            <person name="Woodhouse J."/>
            <person name="Ongley S."/>
            <person name="Jex A."/>
            <person name="Burford M."/>
            <person name="Neilan B."/>
        </authorList>
    </citation>
    <scope>NUCLEOTIDE SEQUENCE [LARGE SCALE GENOMIC DNA]</scope>
    <source>
        <strain evidence="1 2">C07</strain>
    </source>
</reference>
<dbReference type="RefSeq" id="WP_102938843.1">
    <property type="nucleotide sequence ID" value="NZ_NJHS01000074.1"/>
</dbReference>
<dbReference type="EMBL" id="NJHS01000074">
    <property type="protein sequence ID" value="PNJ96316.1"/>
    <property type="molecule type" value="Genomic_DNA"/>
</dbReference>
<dbReference type="NCBIfam" id="NF033819">
    <property type="entry name" value="IS66_TnpB"/>
    <property type="match status" value="1"/>
</dbReference>
<keyword evidence="2" id="KW-1185">Reference proteome</keyword>
<dbReference type="InterPro" id="IPR008878">
    <property type="entry name" value="Transposase_IS66_Orf2"/>
</dbReference>
<dbReference type="Proteomes" id="UP000236284">
    <property type="component" value="Unassembled WGS sequence"/>
</dbReference>
<name>A0ABX4WKN4_9CYAN</name>
<dbReference type="PANTHER" id="PTHR36455:SF1">
    <property type="entry name" value="BLR8292 PROTEIN"/>
    <property type="match status" value="1"/>
</dbReference>
<gene>
    <name evidence="1" type="ORF">CEP15_10695</name>
</gene>
<protein>
    <submittedName>
        <fullName evidence="1">Transposase</fullName>
    </submittedName>
</protein>
<proteinExistence type="predicted"/>
<comment type="caution">
    <text evidence="1">The sequence shown here is derived from an EMBL/GenBank/DDBJ whole genome shotgun (WGS) entry which is preliminary data.</text>
</comment>
<sequence length="122" mass="14102">MLHLHPRTAYYWYQGAADMRKSFDGLCGIVRQQMNLDVVSGAVFIFMNRKRNQVKLLTWEGDGLSIYYKRLEKGVYEAPVWQDGVHPCVQMDMLQLQLILQGVETGSIRKKKRFALPAHTNS</sequence>